<evidence type="ECO:0000313" key="7">
    <source>
        <dbReference type="EMBL" id="XBS19066.1"/>
    </source>
</evidence>
<dbReference type="GO" id="GO:0016787">
    <property type="term" value="F:hydrolase activity"/>
    <property type="evidence" value="ECO:0007669"/>
    <property type="project" value="UniProtKB-KW"/>
</dbReference>
<keyword evidence="5" id="KW-0460">Magnesium</keyword>
<evidence type="ECO:0000256" key="3">
    <source>
        <dbReference type="ARBA" id="ARBA00022759"/>
    </source>
</evidence>
<sequence length="248" mass="27956">MKPLYVQGKAGIKVEFDDPALAVSVPDKSRQLFPLARVSRVIVSGSVDWSMAALFACADAGISVIFLTDGGKVRSRWLGSLRNRQSFMQNLQEMLQKTDAEVFYRNWYAGMQRMAVRSTARRLGFSDWQLADADCFNGWLDDYLDAEWSAVVGRFNGMLVSAVLQYLGDLGLDSGDDSVAGERFFLADDLAALLLWDFYPPLVCLRKQSGVCPDHAGLVVLFERRKQRIEHLLRGLLNKLHQCLRENR</sequence>
<dbReference type="EMBL" id="CP157743">
    <property type="protein sequence ID" value="XBS19066.1"/>
    <property type="molecule type" value="Genomic_DNA"/>
</dbReference>
<evidence type="ECO:0000256" key="6">
    <source>
        <dbReference type="ARBA" id="ARBA00023118"/>
    </source>
</evidence>
<dbReference type="Gene3D" id="3.100.10.20">
    <property type="entry name" value="CRISPR-associated endonuclease Cas1, N-terminal domain"/>
    <property type="match status" value="1"/>
</dbReference>
<evidence type="ECO:0000313" key="8">
    <source>
        <dbReference type="Proteomes" id="UP001225378"/>
    </source>
</evidence>
<dbReference type="InterPro" id="IPR042211">
    <property type="entry name" value="CRISPR-assoc_Cas1_N"/>
</dbReference>
<dbReference type="GO" id="GO:0046872">
    <property type="term" value="F:metal ion binding"/>
    <property type="evidence" value="ECO:0007669"/>
    <property type="project" value="UniProtKB-KW"/>
</dbReference>
<dbReference type="InterPro" id="IPR002729">
    <property type="entry name" value="CRISPR-assoc_Cas1"/>
</dbReference>
<keyword evidence="4 7" id="KW-0378">Hydrolase</keyword>
<dbReference type="GO" id="GO:0043571">
    <property type="term" value="P:maintenance of CRISPR repeat elements"/>
    <property type="evidence" value="ECO:0007669"/>
    <property type="project" value="InterPro"/>
</dbReference>
<proteinExistence type="predicted"/>
<keyword evidence="1" id="KW-0540">Nuclease</keyword>
<keyword evidence="3 7" id="KW-0255">Endonuclease</keyword>
<dbReference type="GO" id="GO:0051607">
    <property type="term" value="P:defense response to virus"/>
    <property type="evidence" value="ECO:0007669"/>
    <property type="project" value="UniProtKB-KW"/>
</dbReference>
<organism evidence="7 8">
    <name type="scientific">Methylomarinum roseum</name>
    <dbReference type="NCBI Taxonomy" id="3067653"/>
    <lineage>
        <taxon>Bacteria</taxon>
        <taxon>Pseudomonadati</taxon>
        <taxon>Pseudomonadota</taxon>
        <taxon>Gammaproteobacteria</taxon>
        <taxon>Methylococcales</taxon>
        <taxon>Methylococcaceae</taxon>
        <taxon>Methylomarinum</taxon>
    </lineage>
</organism>
<evidence type="ECO:0000256" key="1">
    <source>
        <dbReference type="ARBA" id="ARBA00022722"/>
    </source>
</evidence>
<dbReference type="AlphaFoldDB" id="A0AAU7NQ24"/>
<dbReference type="KEGG" id="mech:Q9L42_011865"/>
<dbReference type="Proteomes" id="UP001225378">
    <property type="component" value="Chromosome"/>
</dbReference>
<dbReference type="EC" id="3.1.-.-" evidence="7"/>
<dbReference type="RefSeq" id="WP_305908192.1">
    <property type="nucleotide sequence ID" value="NZ_CP157743.1"/>
</dbReference>
<keyword evidence="2" id="KW-0479">Metal-binding</keyword>
<gene>
    <name evidence="7" type="ORF">Q9L42_011865</name>
</gene>
<keyword evidence="6" id="KW-0051">Antiviral defense</keyword>
<protein>
    <submittedName>
        <fullName evidence="7">CRISPR-associated endonuclease Cas1</fullName>
        <ecNumber evidence="7">3.1.-.-</ecNumber>
    </submittedName>
</protein>
<accession>A0AAU7NQ24</accession>
<dbReference type="GO" id="GO:0004519">
    <property type="term" value="F:endonuclease activity"/>
    <property type="evidence" value="ECO:0007669"/>
    <property type="project" value="UniProtKB-KW"/>
</dbReference>
<dbReference type="Pfam" id="PF01867">
    <property type="entry name" value="Cas_Cas1"/>
    <property type="match status" value="1"/>
</dbReference>
<evidence type="ECO:0000256" key="4">
    <source>
        <dbReference type="ARBA" id="ARBA00022801"/>
    </source>
</evidence>
<evidence type="ECO:0000256" key="2">
    <source>
        <dbReference type="ARBA" id="ARBA00022723"/>
    </source>
</evidence>
<evidence type="ECO:0000256" key="5">
    <source>
        <dbReference type="ARBA" id="ARBA00022842"/>
    </source>
</evidence>
<name>A0AAU7NQ24_9GAMM</name>
<dbReference type="GO" id="GO:0003676">
    <property type="term" value="F:nucleic acid binding"/>
    <property type="evidence" value="ECO:0007669"/>
    <property type="project" value="InterPro"/>
</dbReference>
<keyword evidence="8" id="KW-1185">Reference proteome</keyword>
<reference evidence="7 8" key="1">
    <citation type="journal article" date="2024" name="Microbiology">
        <title>Methylomarinum rosea sp. nov., a novel halophilic methanotrophic bacterium from the hypersaline Lake Elton.</title>
        <authorList>
            <person name="Suleimanov R.Z."/>
            <person name="Oshkin I.Y."/>
            <person name="Danilova O.V."/>
            <person name="Suzina N.E."/>
            <person name="Dedysh S.N."/>
        </authorList>
    </citation>
    <scope>NUCLEOTIDE SEQUENCE [LARGE SCALE GENOMIC DNA]</scope>
    <source>
        <strain evidence="7 8">Ch1-1</strain>
    </source>
</reference>